<evidence type="ECO:0008006" key="3">
    <source>
        <dbReference type="Google" id="ProtNLM"/>
    </source>
</evidence>
<comment type="caution">
    <text evidence="1">The sequence shown here is derived from an EMBL/GenBank/DDBJ whole genome shotgun (WGS) entry which is preliminary data.</text>
</comment>
<gene>
    <name evidence="1" type="ORF">B5K06_24585</name>
</gene>
<proteinExistence type="predicted"/>
<protein>
    <recommendedName>
        <fullName evidence="3">DUF551 domain-containing protein</fullName>
    </recommendedName>
</protein>
<dbReference type="RefSeq" id="WP_016557943.1">
    <property type="nucleotide sequence ID" value="NZ_KZ857266.1"/>
</dbReference>
<sequence>MELKWQTISDRSKVKDGRQIIIGAQDEAGFHYNVVFYHQPLEVWYGGPGIKVRDEDIERWAEIPAPE</sequence>
<accession>A0A370KIB0</accession>
<name>A0A370KIB0_9HYPH</name>
<dbReference type="AlphaFoldDB" id="A0A370KIB0"/>
<dbReference type="EMBL" id="NAAC01000031">
    <property type="protein sequence ID" value="RDJ05634.1"/>
    <property type="molecule type" value="Genomic_DNA"/>
</dbReference>
<reference evidence="1 2" key="1">
    <citation type="submission" date="2017-03" db="EMBL/GenBank/DDBJ databases">
        <title>Genome analysis of Rhizobial strains effectives or ineffectives for nitrogen fixation isolated from bean seeds.</title>
        <authorList>
            <person name="Peralta H."/>
            <person name="Aguilar-Vera A."/>
            <person name="Mora Y."/>
            <person name="Vargas-Lagunas C."/>
            <person name="Girard L."/>
            <person name="Mora J."/>
        </authorList>
    </citation>
    <scope>NUCLEOTIDE SEQUENCE [LARGE SCALE GENOMIC DNA]</scope>
    <source>
        <strain evidence="1 2">CCGM3</strain>
    </source>
</reference>
<dbReference type="Proteomes" id="UP000254939">
    <property type="component" value="Unassembled WGS sequence"/>
</dbReference>
<evidence type="ECO:0000313" key="1">
    <source>
        <dbReference type="EMBL" id="RDJ05634.1"/>
    </source>
</evidence>
<dbReference type="OrthoDB" id="517968at2"/>
<evidence type="ECO:0000313" key="2">
    <source>
        <dbReference type="Proteomes" id="UP000254939"/>
    </source>
</evidence>
<organism evidence="1 2">
    <name type="scientific">Rhizobium grahamii</name>
    <dbReference type="NCBI Taxonomy" id="1120045"/>
    <lineage>
        <taxon>Bacteria</taxon>
        <taxon>Pseudomonadati</taxon>
        <taxon>Pseudomonadota</taxon>
        <taxon>Alphaproteobacteria</taxon>
        <taxon>Hyphomicrobiales</taxon>
        <taxon>Rhizobiaceae</taxon>
        <taxon>Rhizobium/Agrobacterium group</taxon>
        <taxon>Rhizobium</taxon>
    </lineage>
</organism>